<feature type="active site" description="Proton donor/acceptor" evidence="3">
    <location>
        <position position="127"/>
    </location>
</feature>
<dbReference type="InterPro" id="IPR050821">
    <property type="entry name" value="Cytosolic_carboxypeptidase"/>
</dbReference>
<dbReference type="OrthoDB" id="10253041at2759"/>
<dbReference type="GO" id="GO:0008270">
    <property type="term" value="F:zinc ion binding"/>
    <property type="evidence" value="ECO:0007669"/>
    <property type="project" value="InterPro"/>
</dbReference>
<comment type="similarity">
    <text evidence="2 3">Belongs to the peptidase M14 family.</text>
</comment>
<dbReference type="GO" id="GO:0004181">
    <property type="term" value="F:metallocarboxypeptidase activity"/>
    <property type="evidence" value="ECO:0007669"/>
    <property type="project" value="InterPro"/>
</dbReference>
<evidence type="ECO:0000313" key="5">
    <source>
        <dbReference type="EMBL" id="KAG8232058.1"/>
    </source>
</evidence>
<name>A0A8K0KCX8_LADFU</name>
<reference evidence="5" key="2">
    <citation type="submission" date="2017-10" db="EMBL/GenBank/DDBJ databases">
        <title>Ladona fulva Genome sequencing and assembly.</title>
        <authorList>
            <person name="Murali S."/>
            <person name="Richards S."/>
            <person name="Bandaranaike D."/>
            <person name="Bellair M."/>
            <person name="Blankenburg K."/>
            <person name="Chao H."/>
            <person name="Dinh H."/>
            <person name="Doddapaneni H."/>
            <person name="Dugan-Rocha S."/>
            <person name="Elkadiri S."/>
            <person name="Gnanaolivu R."/>
            <person name="Hernandez B."/>
            <person name="Skinner E."/>
            <person name="Javaid M."/>
            <person name="Lee S."/>
            <person name="Li M."/>
            <person name="Ming W."/>
            <person name="Munidasa M."/>
            <person name="Muniz J."/>
            <person name="Nguyen L."/>
            <person name="Hughes D."/>
            <person name="Osuji N."/>
            <person name="Pu L.-L."/>
            <person name="Puazo M."/>
            <person name="Qu C."/>
            <person name="Quiroz J."/>
            <person name="Raj R."/>
            <person name="Weissenberger G."/>
            <person name="Xin Y."/>
            <person name="Zou X."/>
            <person name="Han Y."/>
            <person name="Worley K."/>
            <person name="Muzny D."/>
            <person name="Gibbs R."/>
        </authorList>
    </citation>
    <scope>NUCLEOTIDE SEQUENCE</scope>
    <source>
        <strain evidence="5">Sampled in the wild</strain>
    </source>
</reference>
<dbReference type="InterPro" id="IPR000834">
    <property type="entry name" value="Peptidase_M14"/>
</dbReference>
<gene>
    <name evidence="5" type="ORF">J437_LFUL012009</name>
</gene>
<keyword evidence="6" id="KW-1185">Reference proteome</keyword>
<feature type="domain" description="Peptidase M14" evidence="4">
    <location>
        <begin position="1"/>
        <end position="166"/>
    </location>
</feature>
<protein>
    <recommendedName>
        <fullName evidence="4">Peptidase M14 domain-containing protein</fullName>
    </recommendedName>
</protein>
<dbReference type="Proteomes" id="UP000792457">
    <property type="component" value="Unassembled WGS sequence"/>
</dbReference>
<sequence length="214" mass="24763">MTDEDLNRCWIKPNQNLHPVIYHTKGMVEYLVRILGRIPYLYCDFHGHSRRKNVFVYGCSRKYSWHEPDRSVPENPAEFLMIPHLIDHFNPTFSLSNCNFKVEKTRESTARVTFWREFGVKQSYTLESTYCGMDQGPLSGYHINTSHLKEVGTSFCEALLCTDDETGWRLTLILDQTETETGRTNSPLFHLVSQADDSYETSDADDDDCSGEEI</sequence>
<dbReference type="PROSITE" id="PS52035">
    <property type="entry name" value="PEPTIDASE_M14"/>
    <property type="match status" value="1"/>
</dbReference>
<accession>A0A8K0KCX8</accession>
<evidence type="ECO:0000256" key="2">
    <source>
        <dbReference type="ARBA" id="ARBA00005988"/>
    </source>
</evidence>
<evidence type="ECO:0000313" key="6">
    <source>
        <dbReference type="Proteomes" id="UP000792457"/>
    </source>
</evidence>
<reference evidence="5" key="1">
    <citation type="submission" date="2013-04" db="EMBL/GenBank/DDBJ databases">
        <authorList>
            <person name="Qu J."/>
            <person name="Murali S.C."/>
            <person name="Bandaranaike D."/>
            <person name="Bellair M."/>
            <person name="Blankenburg K."/>
            <person name="Chao H."/>
            <person name="Dinh H."/>
            <person name="Doddapaneni H."/>
            <person name="Downs B."/>
            <person name="Dugan-Rocha S."/>
            <person name="Elkadiri S."/>
            <person name="Gnanaolivu R.D."/>
            <person name="Hernandez B."/>
            <person name="Javaid M."/>
            <person name="Jayaseelan J.C."/>
            <person name="Lee S."/>
            <person name="Li M."/>
            <person name="Ming W."/>
            <person name="Munidasa M."/>
            <person name="Muniz J."/>
            <person name="Nguyen L."/>
            <person name="Ongeri F."/>
            <person name="Osuji N."/>
            <person name="Pu L.-L."/>
            <person name="Puazo M."/>
            <person name="Qu C."/>
            <person name="Quiroz J."/>
            <person name="Raj R."/>
            <person name="Weissenberger G."/>
            <person name="Xin Y."/>
            <person name="Zou X."/>
            <person name="Han Y."/>
            <person name="Richards S."/>
            <person name="Worley K."/>
            <person name="Muzny D."/>
            <person name="Gibbs R."/>
        </authorList>
    </citation>
    <scope>NUCLEOTIDE SEQUENCE</scope>
    <source>
        <strain evidence="5">Sampled in the wild</strain>
    </source>
</reference>
<organism evidence="5 6">
    <name type="scientific">Ladona fulva</name>
    <name type="common">Scarce chaser dragonfly</name>
    <name type="synonym">Libellula fulva</name>
    <dbReference type="NCBI Taxonomy" id="123851"/>
    <lineage>
        <taxon>Eukaryota</taxon>
        <taxon>Metazoa</taxon>
        <taxon>Ecdysozoa</taxon>
        <taxon>Arthropoda</taxon>
        <taxon>Hexapoda</taxon>
        <taxon>Insecta</taxon>
        <taxon>Pterygota</taxon>
        <taxon>Palaeoptera</taxon>
        <taxon>Odonata</taxon>
        <taxon>Epiprocta</taxon>
        <taxon>Anisoptera</taxon>
        <taxon>Libelluloidea</taxon>
        <taxon>Libellulidae</taxon>
        <taxon>Ladona</taxon>
    </lineage>
</organism>
<dbReference type="PANTHER" id="PTHR12756:SF11">
    <property type="entry name" value="CYTOSOLIC CARBOXYPEPTIDASE 1"/>
    <property type="match status" value="1"/>
</dbReference>
<dbReference type="SUPFAM" id="SSF53187">
    <property type="entry name" value="Zn-dependent exopeptidases"/>
    <property type="match status" value="1"/>
</dbReference>
<evidence type="ECO:0000256" key="1">
    <source>
        <dbReference type="ARBA" id="ARBA00001947"/>
    </source>
</evidence>
<evidence type="ECO:0000259" key="4">
    <source>
        <dbReference type="PROSITE" id="PS52035"/>
    </source>
</evidence>
<comment type="cofactor">
    <cofactor evidence="1">
        <name>Zn(2+)</name>
        <dbReference type="ChEBI" id="CHEBI:29105"/>
    </cofactor>
</comment>
<evidence type="ECO:0000256" key="3">
    <source>
        <dbReference type="PROSITE-ProRule" id="PRU01379"/>
    </source>
</evidence>
<proteinExistence type="inferred from homology"/>
<comment type="caution">
    <text evidence="5">The sequence shown here is derived from an EMBL/GenBank/DDBJ whole genome shotgun (WGS) entry which is preliminary data.</text>
</comment>
<dbReference type="Gene3D" id="3.40.630.10">
    <property type="entry name" value="Zn peptidases"/>
    <property type="match status" value="1"/>
</dbReference>
<dbReference type="EMBL" id="KZ308589">
    <property type="protein sequence ID" value="KAG8232058.1"/>
    <property type="molecule type" value="Genomic_DNA"/>
</dbReference>
<dbReference type="GO" id="GO:0006508">
    <property type="term" value="P:proteolysis"/>
    <property type="evidence" value="ECO:0007669"/>
    <property type="project" value="InterPro"/>
</dbReference>
<dbReference type="PANTHER" id="PTHR12756">
    <property type="entry name" value="CYTOSOLIC CARBOXYPEPTIDASE"/>
    <property type="match status" value="1"/>
</dbReference>
<dbReference type="AlphaFoldDB" id="A0A8K0KCX8"/>